<evidence type="ECO:0000256" key="3">
    <source>
        <dbReference type="SAM" id="MobiDB-lite"/>
    </source>
</evidence>
<dbReference type="Gene3D" id="3.40.50.300">
    <property type="entry name" value="P-loop containing nucleotide triphosphate hydrolases"/>
    <property type="match status" value="1"/>
</dbReference>
<sequence length="758" mass="81357">MLLLRRPTAAAIPVQCYSRPCRVLGAAAVSSRPQPSAMAAAWHAQPMSSKTCSSPTTSKTSPAGALGTTTDAEVEPSTIPSTIPSTTSPVRVGQSDSNKTGGIGSTNNRATTAVAAMANDAYSDTLTPAPMLDRPPVSLSEGVGCLANCSPNTSLGSTTTMSTGHDRPKMTRMQPIFAKSLLKPGHIPLYTAYKSLQQSHLLITVDQTASSTRAAAAACGVDAASHTAEISAKRILAQPLPPISHKRQSTGAFENTPPVFPTRPWKQVVPLSSLNLRIPLQSVLPVGESAETRSLGPKSPPSQSHPSVLTPRETRNLLDQHIIGQEKLKRALSVAIYNHYKRVDINCGLPALETDPCEELRFAAEQTKKQSKSHQVDSEQLTIEKSNVLLLGPTGSGKTLIAKTAAKILNVPFSMNDATPFTQSGYVGDDVEVCIHKLLQNSGYDVAKAQRGIVFIDEIDKIARRSDASNPNQRDVSGEGVQQGLLRMLEGTSVNVTVKAGTPGSKRSPTQGNEVFSVDTSNIMFICSGAFVGLDKIIHTRVGVKGSIGFEAPLVRSVDRLDDTTTENLLHLTEPDDLIKFGFIPEFVGRMPIIASSDPLQVDELERILTEPKNAIVKQYQEIFRRSDLELLIHPLALQKIARLAATKKTGARGLRRIMECALQDALYEYPGSEFKYIVLHEDAVQDGKVGSFKADEEAAARTMAGAAISHTQKPELPQVGSKTTLTALNNRRVNDATIPAVSLGRSSQKDIPDMPEL</sequence>
<dbReference type="PANTHER" id="PTHR48102:SF7">
    <property type="entry name" value="ATP-DEPENDENT CLP PROTEASE ATP-BINDING SUBUNIT CLPX-LIKE, MITOCHONDRIAL"/>
    <property type="match status" value="1"/>
</dbReference>
<protein>
    <recommendedName>
        <fullName evidence="8">ATP-dependent Clp protease, ATP-binding subunit ClpX</fullName>
    </recommendedName>
</protein>
<dbReference type="SUPFAM" id="SSF52540">
    <property type="entry name" value="P-loop containing nucleoside triphosphate hydrolases"/>
    <property type="match status" value="1"/>
</dbReference>
<dbReference type="InterPro" id="IPR050052">
    <property type="entry name" value="ATP-dep_Clp_protease_ClpX"/>
</dbReference>
<dbReference type="Pfam" id="PF07724">
    <property type="entry name" value="AAA_2"/>
    <property type="match status" value="1"/>
</dbReference>
<evidence type="ECO:0000259" key="5">
    <source>
        <dbReference type="SMART" id="SM01086"/>
    </source>
</evidence>
<dbReference type="InterPro" id="IPR003959">
    <property type="entry name" value="ATPase_AAA_core"/>
</dbReference>
<feature type="compositionally biased region" description="Low complexity" evidence="3">
    <location>
        <begin position="48"/>
        <end position="62"/>
    </location>
</feature>
<dbReference type="CDD" id="cd19497">
    <property type="entry name" value="RecA-like_ClpX"/>
    <property type="match status" value="1"/>
</dbReference>
<evidence type="ECO:0000259" key="4">
    <source>
        <dbReference type="SMART" id="SM00382"/>
    </source>
</evidence>
<dbReference type="InterPro" id="IPR019489">
    <property type="entry name" value="Clp_ATPase_C"/>
</dbReference>
<keyword evidence="2" id="KW-0067">ATP-binding</keyword>
<feature type="domain" description="AAA+ ATPase" evidence="4">
    <location>
        <begin position="384"/>
        <end position="544"/>
    </location>
</feature>
<keyword evidence="1" id="KW-0547">Nucleotide-binding</keyword>
<feature type="region of interest" description="Disordered" evidence="3">
    <location>
        <begin position="289"/>
        <end position="310"/>
    </location>
</feature>
<gene>
    <name evidence="6" type="ORF">BASA50_001908</name>
</gene>
<dbReference type="InterPro" id="IPR003593">
    <property type="entry name" value="AAA+_ATPase"/>
</dbReference>
<feature type="compositionally biased region" description="Low complexity" evidence="3">
    <location>
        <begin position="76"/>
        <end position="89"/>
    </location>
</feature>
<feature type="domain" description="Clp ATPase C-terminal" evidence="5">
    <location>
        <begin position="600"/>
        <end position="695"/>
    </location>
</feature>
<dbReference type="NCBIfam" id="TIGR00382">
    <property type="entry name" value="clpX"/>
    <property type="match status" value="1"/>
</dbReference>
<evidence type="ECO:0000256" key="1">
    <source>
        <dbReference type="ARBA" id="ARBA00022741"/>
    </source>
</evidence>
<dbReference type="SMART" id="SM01086">
    <property type="entry name" value="ClpB_D2-small"/>
    <property type="match status" value="1"/>
</dbReference>
<comment type="caution">
    <text evidence="6">The sequence shown here is derived from an EMBL/GenBank/DDBJ whole genome shotgun (WGS) entry which is preliminary data.</text>
</comment>
<name>A0ABQ8FMU7_9FUNG</name>
<dbReference type="PANTHER" id="PTHR48102">
    <property type="entry name" value="ATP-DEPENDENT CLP PROTEASE ATP-BINDING SUBUNIT CLPX-LIKE, MITOCHONDRIAL-RELATED"/>
    <property type="match status" value="1"/>
</dbReference>
<evidence type="ECO:0008006" key="8">
    <source>
        <dbReference type="Google" id="ProtNLM"/>
    </source>
</evidence>
<dbReference type="EMBL" id="JAFCIX010000022">
    <property type="protein sequence ID" value="KAH6601013.1"/>
    <property type="molecule type" value="Genomic_DNA"/>
</dbReference>
<accession>A0ABQ8FMU7</accession>
<evidence type="ECO:0000256" key="2">
    <source>
        <dbReference type="ARBA" id="ARBA00022840"/>
    </source>
</evidence>
<dbReference type="Pfam" id="PF10431">
    <property type="entry name" value="ClpB_D2-small"/>
    <property type="match status" value="1"/>
</dbReference>
<reference evidence="6 7" key="1">
    <citation type="submission" date="2021-02" db="EMBL/GenBank/DDBJ databases">
        <title>Variation within the Batrachochytrium salamandrivorans European outbreak.</title>
        <authorList>
            <person name="Kelly M."/>
            <person name="Pasmans F."/>
            <person name="Shea T.P."/>
            <person name="Munoz J.F."/>
            <person name="Carranza S."/>
            <person name="Cuomo C.A."/>
            <person name="Martel A."/>
        </authorList>
    </citation>
    <scope>NUCLEOTIDE SEQUENCE [LARGE SCALE GENOMIC DNA]</scope>
    <source>
        <strain evidence="6 7">AMFP18/2</strain>
    </source>
</reference>
<dbReference type="Gene3D" id="1.10.8.60">
    <property type="match status" value="1"/>
</dbReference>
<evidence type="ECO:0000313" key="6">
    <source>
        <dbReference type="EMBL" id="KAH6601013.1"/>
    </source>
</evidence>
<keyword evidence="7" id="KW-1185">Reference proteome</keyword>
<organism evidence="6 7">
    <name type="scientific">Batrachochytrium salamandrivorans</name>
    <dbReference type="NCBI Taxonomy" id="1357716"/>
    <lineage>
        <taxon>Eukaryota</taxon>
        <taxon>Fungi</taxon>
        <taxon>Fungi incertae sedis</taxon>
        <taxon>Chytridiomycota</taxon>
        <taxon>Chytridiomycota incertae sedis</taxon>
        <taxon>Chytridiomycetes</taxon>
        <taxon>Rhizophydiales</taxon>
        <taxon>Rhizophydiales incertae sedis</taxon>
        <taxon>Batrachochytrium</taxon>
    </lineage>
</organism>
<dbReference type="SMART" id="SM00382">
    <property type="entry name" value="AAA"/>
    <property type="match status" value="1"/>
</dbReference>
<dbReference type="NCBIfam" id="NF003745">
    <property type="entry name" value="PRK05342.1"/>
    <property type="match status" value="1"/>
</dbReference>
<proteinExistence type="predicted"/>
<evidence type="ECO:0000313" key="7">
    <source>
        <dbReference type="Proteomes" id="UP001648503"/>
    </source>
</evidence>
<dbReference type="InterPro" id="IPR004487">
    <property type="entry name" value="Clp_protease_ATP-bd_su_ClpX"/>
</dbReference>
<dbReference type="InterPro" id="IPR027417">
    <property type="entry name" value="P-loop_NTPase"/>
</dbReference>
<dbReference type="Proteomes" id="UP001648503">
    <property type="component" value="Unassembled WGS sequence"/>
</dbReference>
<feature type="region of interest" description="Disordered" evidence="3">
    <location>
        <begin position="46"/>
        <end position="107"/>
    </location>
</feature>